<gene>
    <name evidence="1" type="ORF">SG0102_18030</name>
</gene>
<dbReference type="InParanoid" id="A0A3G9JUU1"/>
<sequence>MALTQLDETQKLSLRNRAKDELIRIEKLVADKEKKKLIDDFKEKFSIREIVYKVILEEHQFNKNRKHPDYLKVTMKQAPHALAFAGYDFDKELLTKLFGAEEKIGSRSVKKLRDSLTHSMNDKAVNELSDRYEEMNGYMDSFLNKIRTFDAA</sequence>
<dbReference type="AlphaFoldDB" id="A0A3G9JUU1"/>
<organism evidence="1 2">
    <name type="scientific">Intestinibaculum porci</name>
    <dbReference type="NCBI Taxonomy" id="2487118"/>
    <lineage>
        <taxon>Bacteria</taxon>
        <taxon>Bacillati</taxon>
        <taxon>Bacillota</taxon>
        <taxon>Erysipelotrichia</taxon>
        <taxon>Erysipelotrichales</taxon>
        <taxon>Erysipelotrichaceae</taxon>
        <taxon>Intestinibaculum</taxon>
    </lineage>
</organism>
<evidence type="ECO:0000313" key="2">
    <source>
        <dbReference type="Proteomes" id="UP000268059"/>
    </source>
</evidence>
<reference evidence="1 2" key="1">
    <citation type="submission" date="2018-11" db="EMBL/GenBank/DDBJ databases">
        <title>Novel Erysipelotrichaceae bacterium isolated from small intestine of a swine.</title>
        <authorList>
            <person name="Kim J.S."/>
            <person name="Choe H."/>
            <person name="Lee Y.R."/>
            <person name="Kim K.M."/>
            <person name="Park D.S."/>
        </authorList>
    </citation>
    <scope>NUCLEOTIDE SEQUENCE [LARGE SCALE GENOMIC DNA]</scope>
    <source>
        <strain evidence="1 2">SG0102</strain>
    </source>
</reference>
<protein>
    <submittedName>
        <fullName evidence="1">Uncharacterized protein</fullName>
    </submittedName>
</protein>
<dbReference type="Proteomes" id="UP000268059">
    <property type="component" value="Chromosome"/>
</dbReference>
<accession>A0A3G9JUU1</accession>
<keyword evidence="2" id="KW-1185">Reference proteome</keyword>
<evidence type="ECO:0000313" key="1">
    <source>
        <dbReference type="EMBL" id="BBH26869.1"/>
    </source>
</evidence>
<name>A0A3G9JUU1_9FIRM</name>
<proteinExistence type="predicted"/>
<dbReference type="OrthoDB" id="9826215at2"/>
<dbReference type="RefSeq" id="WP_125119670.1">
    <property type="nucleotide sequence ID" value="NZ_AP019309.1"/>
</dbReference>
<dbReference type="EMBL" id="AP019309">
    <property type="protein sequence ID" value="BBH26869.1"/>
    <property type="molecule type" value="Genomic_DNA"/>
</dbReference>
<dbReference type="KEGG" id="ebm:SG0102_18030"/>